<feature type="transmembrane region" description="Helical" evidence="1">
    <location>
        <begin position="12"/>
        <end position="31"/>
    </location>
</feature>
<sequence>MADPIPASATIGRVLVAMASVAGALGSFLLVTHVIGFVPGTALAMAGLVAQAIWLALVPRRIARAGLITRRMGRVATWLGWAFLGGLAIVLAGFADPVPTLRWALFIAGGVVGLLGWVGAPIWYLLLGVTGLRP</sequence>
<name>A0A5Q2F789_9ACTN</name>
<feature type="transmembrane region" description="Helical" evidence="1">
    <location>
        <begin position="78"/>
        <end position="95"/>
    </location>
</feature>
<evidence type="ECO:0000256" key="1">
    <source>
        <dbReference type="SAM" id="Phobius"/>
    </source>
</evidence>
<dbReference type="AlphaFoldDB" id="A0A5Q2F789"/>
<dbReference type="RefSeq" id="WP_153571389.1">
    <property type="nucleotide sequence ID" value="NZ_CP045725.1"/>
</dbReference>
<accession>A0A5Q2F789</accession>
<gene>
    <name evidence="2" type="ORF">Rai3103_03335</name>
</gene>
<dbReference type="Proteomes" id="UP000386847">
    <property type="component" value="Chromosome"/>
</dbReference>
<reference evidence="2 3" key="1">
    <citation type="submission" date="2019-10" db="EMBL/GenBank/DDBJ databases">
        <title>Genomic analysis of Raineyella sp. CBA3103.</title>
        <authorList>
            <person name="Roh S.W."/>
        </authorList>
    </citation>
    <scope>NUCLEOTIDE SEQUENCE [LARGE SCALE GENOMIC DNA]</scope>
    <source>
        <strain evidence="2 3">CBA3103</strain>
    </source>
</reference>
<feature type="transmembrane region" description="Helical" evidence="1">
    <location>
        <begin position="101"/>
        <end position="126"/>
    </location>
</feature>
<proteinExistence type="predicted"/>
<feature type="transmembrane region" description="Helical" evidence="1">
    <location>
        <begin position="37"/>
        <end position="57"/>
    </location>
</feature>
<evidence type="ECO:0000313" key="3">
    <source>
        <dbReference type="Proteomes" id="UP000386847"/>
    </source>
</evidence>
<keyword evidence="1" id="KW-0472">Membrane</keyword>
<evidence type="ECO:0000313" key="2">
    <source>
        <dbReference type="EMBL" id="QGF22862.1"/>
    </source>
</evidence>
<keyword evidence="1" id="KW-1133">Transmembrane helix</keyword>
<dbReference type="EMBL" id="CP045725">
    <property type="protein sequence ID" value="QGF22862.1"/>
    <property type="molecule type" value="Genomic_DNA"/>
</dbReference>
<dbReference type="KEGG" id="rain:Rai3103_03335"/>
<keyword evidence="3" id="KW-1185">Reference proteome</keyword>
<organism evidence="2 3">
    <name type="scientific">Raineyella fluvialis</name>
    <dbReference type="NCBI Taxonomy" id="2662261"/>
    <lineage>
        <taxon>Bacteria</taxon>
        <taxon>Bacillati</taxon>
        <taxon>Actinomycetota</taxon>
        <taxon>Actinomycetes</taxon>
        <taxon>Propionibacteriales</taxon>
        <taxon>Propionibacteriaceae</taxon>
        <taxon>Raineyella</taxon>
    </lineage>
</organism>
<protein>
    <submittedName>
        <fullName evidence="2">Uncharacterized protein</fullName>
    </submittedName>
</protein>
<keyword evidence="1" id="KW-0812">Transmembrane</keyword>